<protein>
    <submittedName>
        <fullName evidence="2">Uncharacterized protein</fullName>
    </submittedName>
</protein>
<proteinExistence type="predicted"/>
<feature type="region of interest" description="Disordered" evidence="1">
    <location>
        <begin position="95"/>
        <end position="122"/>
    </location>
</feature>
<accession>A0A329L8S2</accession>
<dbReference type="Proteomes" id="UP000250915">
    <property type="component" value="Unassembled WGS sequence"/>
</dbReference>
<feature type="compositionally biased region" description="Basic and acidic residues" evidence="1">
    <location>
        <begin position="96"/>
        <end position="111"/>
    </location>
</feature>
<sequence length="160" mass="16919">LPPPPLGPPGSPPPGTVVGATLDDGVVVGVVVLLGPPLWPPPQATDNTSIAAPPSSATVVLGPDLIRSPNLHMRHFAPPTFSYPGASPRKQIRAAKSAETRMARHGDVTGHRERRSASNSLPECTRRAWRCGRRGRTCRAVSSRHWTTDAAPPPLCCRPG</sequence>
<reference evidence="2 3" key="1">
    <citation type="submission" date="2018-06" db="EMBL/GenBank/DDBJ databases">
        <title>NTM in soil in Japan.</title>
        <authorList>
            <person name="Ohya K."/>
        </authorList>
    </citation>
    <scope>NUCLEOTIDE SEQUENCE [LARGE SCALE GENOMIC DNA]</scope>
    <source>
        <strain evidence="2 3">GF28</strain>
    </source>
</reference>
<gene>
    <name evidence="2" type="ORF">DQP57_25480</name>
</gene>
<evidence type="ECO:0000313" key="3">
    <source>
        <dbReference type="Proteomes" id="UP000250915"/>
    </source>
</evidence>
<dbReference type="EMBL" id="QMEV01000111">
    <property type="protein sequence ID" value="RAV03003.1"/>
    <property type="molecule type" value="Genomic_DNA"/>
</dbReference>
<feature type="non-terminal residue" evidence="2">
    <location>
        <position position="1"/>
    </location>
</feature>
<evidence type="ECO:0000313" key="2">
    <source>
        <dbReference type="EMBL" id="RAV03003.1"/>
    </source>
</evidence>
<comment type="caution">
    <text evidence="2">The sequence shown here is derived from an EMBL/GenBank/DDBJ whole genome shotgun (WGS) entry which is preliminary data.</text>
</comment>
<evidence type="ECO:0000256" key="1">
    <source>
        <dbReference type="SAM" id="MobiDB-lite"/>
    </source>
</evidence>
<dbReference type="AlphaFoldDB" id="A0A329L8S2"/>
<organism evidence="2 3">
    <name type="scientific">Mycobacterium colombiense</name>
    <dbReference type="NCBI Taxonomy" id="339268"/>
    <lineage>
        <taxon>Bacteria</taxon>
        <taxon>Bacillati</taxon>
        <taxon>Actinomycetota</taxon>
        <taxon>Actinomycetes</taxon>
        <taxon>Mycobacteriales</taxon>
        <taxon>Mycobacteriaceae</taxon>
        <taxon>Mycobacterium</taxon>
        <taxon>Mycobacterium avium complex (MAC)</taxon>
    </lineage>
</organism>
<name>A0A329L8S2_9MYCO</name>